<proteinExistence type="inferred from homology"/>
<feature type="domain" description="4'-phosphopantetheinyl transferase" evidence="9">
    <location>
        <begin position="4"/>
        <end position="124"/>
    </location>
</feature>
<dbReference type="HOGENOM" id="CLU_089696_3_1_4"/>
<dbReference type="EC" id="2.7.8.7" evidence="8"/>
<evidence type="ECO:0000256" key="1">
    <source>
        <dbReference type="ARBA" id="ARBA00022516"/>
    </source>
</evidence>
<feature type="binding site" evidence="8">
    <location>
        <position position="62"/>
    </location>
    <ligand>
        <name>Mg(2+)</name>
        <dbReference type="ChEBI" id="CHEBI:18420"/>
    </ligand>
</feature>
<keyword evidence="7 8" id="KW-0275">Fatty acid biosynthesis</keyword>
<dbReference type="GO" id="GO:0008897">
    <property type="term" value="F:holo-[acyl-carrier-protein] synthase activity"/>
    <property type="evidence" value="ECO:0007669"/>
    <property type="project" value="UniProtKB-UniRule"/>
</dbReference>
<dbReference type="NCBIfam" id="TIGR00556">
    <property type="entry name" value="pantethn_trn"/>
    <property type="match status" value="1"/>
</dbReference>
<dbReference type="InterPro" id="IPR002582">
    <property type="entry name" value="ACPS"/>
</dbReference>
<dbReference type="EMBL" id="GG658170">
    <property type="protein sequence ID" value="EEO30302.1"/>
    <property type="molecule type" value="Genomic_DNA"/>
</dbReference>
<name>C3XAS6_OXAFO</name>
<keyword evidence="2 8" id="KW-0808">Transferase</keyword>
<dbReference type="Gene3D" id="3.90.470.20">
    <property type="entry name" value="4'-phosphopantetheinyl transferase domain"/>
    <property type="match status" value="1"/>
</dbReference>
<accession>C3XAS6</accession>
<keyword evidence="4 8" id="KW-0276">Fatty acid metabolism</keyword>
<dbReference type="eggNOG" id="COG0736">
    <property type="taxonomic scope" value="Bacteria"/>
</dbReference>
<keyword evidence="3 8" id="KW-0479">Metal-binding</keyword>
<evidence type="ECO:0000256" key="8">
    <source>
        <dbReference type="HAMAP-Rule" id="MF_00101"/>
    </source>
</evidence>
<keyword evidence="5 8" id="KW-0460">Magnesium</keyword>
<keyword evidence="11" id="KW-1185">Reference proteome</keyword>
<evidence type="ECO:0000256" key="7">
    <source>
        <dbReference type="ARBA" id="ARBA00023160"/>
    </source>
</evidence>
<dbReference type="InterPro" id="IPR004568">
    <property type="entry name" value="Ppantetheine-prot_Trfase_dom"/>
</dbReference>
<dbReference type="SUPFAM" id="SSF56214">
    <property type="entry name" value="4'-phosphopantetheinyl transferase"/>
    <property type="match status" value="1"/>
</dbReference>
<comment type="function">
    <text evidence="8">Transfers the 4'-phosphopantetheine moiety from coenzyme A to a Ser of acyl-carrier-protein.</text>
</comment>
<dbReference type="GO" id="GO:0000287">
    <property type="term" value="F:magnesium ion binding"/>
    <property type="evidence" value="ECO:0007669"/>
    <property type="project" value="UniProtKB-UniRule"/>
</dbReference>
<protein>
    <recommendedName>
        <fullName evidence="8">Holo-[acyl-carrier-protein] synthase</fullName>
        <shortName evidence="8">Holo-ACP synthase</shortName>
        <ecNumber evidence="8">2.7.8.7</ecNumber>
    </recommendedName>
    <alternativeName>
        <fullName evidence="8">4'-phosphopantetheinyl transferase AcpS</fullName>
    </alternativeName>
</protein>
<feature type="binding site" evidence="8">
    <location>
        <position position="8"/>
    </location>
    <ligand>
        <name>Mg(2+)</name>
        <dbReference type="ChEBI" id="CHEBI:18420"/>
    </ligand>
</feature>
<dbReference type="OrthoDB" id="517356at2"/>
<comment type="cofactor">
    <cofactor evidence="8">
        <name>Mg(2+)</name>
        <dbReference type="ChEBI" id="CHEBI:18420"/>
    </cofactor>
</comment>
<dbReference type="GO" id="GO:0006633">
    <property type="term" value="P:fatty acid biosynthetic process"/>
    <property type="evidence" value="ECO:0007669"/>
    <property type="project" value="UniProtKB-UniRule"/>
</dbReference>
<keyword evidence="1 8" id="KW-0444">Lipid biosynthesis</keyword>
<organism evidence="10 11">
    <name type="scientific">Oxalobacter formigenes OXCC13</name>
    <dbReference type="NCBI Taxonomy" id="556269"/>
    <lineage>
        <taxon>Bacteria</taxon>
        <taxon>Pseudomonadati</taxon>
        <taxon>Pseudomonadota</taxon>
        <taxon>Betaproteobacteria</taxon>
        <taxon>Burkholderiales</taxon>
        <taxon>Oxalobacteraceae</taxon>
        <taxon>Oxalobacter</taxon>
    </lineage>
</organism>
<dbReference type="InterPro" id="IPR037143">
    <property type="entry name" value="4-PPantetheinyl_Trfase_dom_sf"/>
</dbReference>
<evidence type="ECO:0000256" key="4">
    <source>
        <dbReference type="ARBA" id="ARBA00022832"/>
    </source>
</evidence>
<dbReference type="GO" id="GO:0005737">
    <property type="term" value="C:cytoplasm"/>
    <property type="evidence" value="ECO:0007669"/>
    <property type="project" value="UniProtKB-SubCell"/>
</dbReference>
<keyword evidence="6 8" id="KW-0443">Lipid metabolism</keyword>
<comment type="similarity">
    <text evidence="8">Belongs to the P-Pant transferase superfamily. AcpS family.</text>
</comment>
<dbReference type="HAMAP" id="MF_00101">
    <property type="entry name" value="AcpS"/>
    <property type="match status" value="1"/>
</dbReference>
<evidence type="ECO:0000313" key="10">
    <source>
        <dbReference type="EMBL" id="EEO30302.1"/>
    </source>
</evidence>
<dbReference type="InterPro" id="IPR008278">
    <property type="entry name" value="4-PPantetheinyl_Trfase_dom"/>
</dbReference>
<evidence type="ECO:0000256" key="5">
    <source>
        <dbReference type="ARBA" id="ARBA00022842"/>
    </source>
</evidence>
<comment type="catalytic activity">
    <reaction evidence="8">
        <text>apo-[ACP] + CoA = holo-[ACP] + adenosine 3',5'-bisphosphate + H(+)</text>
        <dbReference type="Rhea" id="RHEA:12068"/>
        <dbReference type="Rhea" id="RHEA-COMP:9685"/>
        <dbReference type="Rhea" id="RHEA-COMP:9690"/>
        <dbReference type="ChEBI" id="CHEBI:15378"/>
        <dbReference type="ChEBI" id="CHEBI:29999"/>
        <dbReference type="ChEBI" id="CHEBI:57287"/>
        <dbReference type="ChEBI" id="CHEBI:58343"/>
        <dbReference type="ChEBI" id="CHEBI:64479"/>
        <dbReference type="EC" id="2.7.8.7"/>
    </reaction>
</comment>
<evidence type="ECO:0000256" key="3">
    <source>
        <dbReference type="ARBA" id="ARBA00022723"/>
    </source>
</evidence>
<keyword evidence="8" id="KW-0963">Cytoplasm</keyword>
<sequence length="139" mass="15641">MIYGIGTDMILITRLKAALERHGDRFAEKILGPDEMKRYLHRKSKVELRGLRYLATRFAAKEAFSKALGLGMRMPMTWRSMQLLNAASGKPEAFCSGKLKAHMEELGLKAQVSVTDEAEYALAFVVIEQMEEATETITD</sequence>
<dbReference type="NCBIfam" id="TIGR00516">
    <property type="entry name" value="acpS"/>
    <property type="match status" value="1"/>
</dbReference>
<dbReference type="RefSeq" id="WP_005881360.1">
    <property type="nucleotide sequence ID" value="NZ_CP019430.1"/>
</dbReference>
<evidence type="ECO:0000259" key="9">
    <source>
        <dbReference type="Pfam" id="PF01648"/>
    </source>
</evidence>
<comment type="subcellular location">
    <subcellularLocation>
        <location evidence="8">Cytoplasm</location>
    </subcellularLocation>
</comment>
<dbReference type="AlphaFoldDB" id="C3XAS6"/>
<gene>
    <name evidence="8 10" type="primary">acpS</name>
    <name evidence="10" type="ORF">OFBG_01330</name>
</gene>
<dbReference type="Proteomes" id="UP000005089">
    <property type="component" value="Unassembled WGS sequence"/>
</dbReference>
<dbReference type="Pfam" id="PF01648">
    <property type="entry name" value="ACPS"/>
    <property type="match status" value="1"/>
</dbReference>
<dbReference type="STRING" id="847.BRW83_0782"/>
<evidence type="ECO:0000256" key="2">
    <source>
        <dbReference type="ARBA" id="ARBA00022679"/>
    </source>
</evidence>
<evidence type="ECO:0000256" key="6">
    <source>
        <dbReference type="ARBA" id="ARBA00023098"/>
    </source>
</evidence>
<evidence type="ECO:0000313" key="11">
    <source>
        <dbReference type="Proteomes" id="UP000005089"/>
    </source>
</evidence>
<reference evidence="10 11" key="1">
    <citation type="submission" date="2009-02" db="EMBL/GenBank/DDBJ databases">
        <title>The Genome Sequence of Oxalobacter formigenes OXCC13.</title>
        <authorList>
            <consortium name="The Broad Institute Genome Sequencing Platform"/>
            <person name="Ward D."/>
            <person name="Young S.K."/>
            <person name="Kodira C.D."/>
            <person name="Zeng Q."/>
            <person name="Koehrsen M."/>
            <person name="Alvarado L."/>
            <person name="Berlin A."/>
            <person name="Borenstein D."/>
            <person name="Chen Z."/>
            <person name="Engels R."/>
            <person name="Freedman E."/>
            <person name="Gellesch M."/>
            <person name="Goldberg J."/>
            <person name="Griggs A."/>
            <person name="Gujja S."/>
            <person name="Heiman D."/>
            <person name="Hepburn T."/>
            <person name="Howarth C."/>
            <person name="Jen D."/>
            <person name="Larson L."/>
            <person name="Lewis B."/>
            <person name="Mehta T."/>
            <person name="Park D."/>
            <person name="Pearson M."/>
            <person name="Roberts A."/>
            <person name="Saif S."/>
            <person name="Shea T."/>
            <person name="Shenoy N."/>
            <person name="Sisk P."/>
            <person name="Stolte C."/>
            <person name="Sykes S."/>
            <person name="Walk T."/>
            <person name="White J."/>
            <person name="Yandava C."/>
            <person name="Allison M.J."/>
            <person name="Lander E."/>
            <person name="Nusbaum C."/>
            <person name="Galagan J."/>
            <person name="Birren B."/>
        </authorList>
    </citation>
    <scope>NUCLEOTIDE SEQUENCE [LARGE SCALE GENOMIC DNA]</scope>
    <source>
        <strain evidence="10 11">OXCC13</strain>
    </source>
</reference>
<dbReference type="GeneID" id="77134680"/>